<comment type="caution">
    <text evidence="8">The sequence shown here is derived from an EMBL/GenBank/DDBJ whole genome shotgun (WGS) entry which is preliminary data.</text>
</comment>
<dbReference type="Proteomes" id="UP000216857">
    <property type="component" value="Unassembled WGS sequence"/>
</dbReference>
<dbReference type="InterPro" id="IPR027417">
    <property type="entry name" value="P-loop_NTPase"/>
</dbReference>
<dbReference type="GO" id="GO:0003697">
    <property type="term" value="F:single-stranded DNA binding"/>
    <property type="evidence" value="ECO:0007669"/>
    <property type="project" value="InterPro"/>
</dbReference>
<dbReference type="SUPFAM" id="SSF52540">
    <property type="entry name" value="P-loop containing nucleoside triphosphate hydrolases"/>
    <property type="match status" value="1"/>
</dbReference>
<dbReference type="OrthoDB" id="1038270at2"/>
<evidence type="ECO:0000256" key="4">
    <source>
        <dbReference type="ARBA" id="ARBA00022695"/>
    </source>
</evidence>
<dbReference type="GO" id="GO:0000428">
    <property type="term" value="C:DNA-directed RNA polymerase complex"/>
    <property type="evidence" value="ECO:0007669"/>
    <property type="project" value="UniProtKB-KW"/>
</dbReference>
<dbReference type="GO" id="GO:0005524">
    <property type="term" value="F:ATP binding"/>
    <property type="evidence" value="ECO:0007669"/>
    <property type="project" value="InterPro"/>
</dbReference>
<dbReference type="Pfam" id="PF13481">
    <property type="entry name" value="AAA_25"/>
    <property type="match status" value="1"/>
</dbReference>
<dbReference type="CDD" id="cd01029">
    <property type="entry name" value="TOPRIM_primases"/>
    <property type="match status" value="1"/>
</dbReference>
<dbReference type="EMBL" id="NEVJ01000003">
    <property type="protein sequence ID" value="OZI20518.1"/>
    <property type="molecule type" value="Genomic_DNA"/>
</dbReference>
<evidence type="ECO:0000256" key="1">
    <source>
        <dbReference type="ARBA" id="ARBA00022478"/>
    </source>
</evidence>
<dbReference type="Gene3D" id="3.90.580.10">
    <property type="entry name" value="Zinc finger, CHC2-type domain"/>
    <property type="match status" value="1"/>
</dbReference>
<dbReference type="PROSITE" id="PS51199">
    <property type="entry name" value="SF4_HELICASE"/>
    <property type="match status" value="1"/>
</dbReference>
<gene>
    <name evidence="8" type="ORF">CAL26_23780</name>
</gene>
<evidence type="ECO:0000256" key="6">
    <source>
        <dbReference type="ARBA" id="ARBA00023163"/>
    </source>
</evidence>
<dbReference type="Gene3D" id="3.40.1360.10">
    <property type="match status" value="1"/>
</dbReference>
<feature type="domain" description="SF4 helicase" evidence="7">
    <location>
        <begin position="303"/>
        <end position="566"/>
    </location>
</feature>
<evidence type="ECO:0000259" key="7">
    <source>
        <dbReference type="PROSITE" id="PS51199"/>
    </source>
</evidence>
<dbReference type="InterPro" id="IPR036977">
    <property type="entry name" value="DNA_primase_Znf_CHC2"/>
</dbReference>
<dbReference type="GO" id="GO:0043139">
    <property type="term" value="F:5'-3' DNA helicase activity"/>
    <property type="evidence" value="ECO:0007669"/>
    <property type="project" value="InterPro"/>
</dbReference>
<organism evidence="8 9">
    <name type="scientific">Bordetella genomosp. 9</name>
    <dbReference type="NCBI Taxonomy" id="1416803"/>
    <lineage>
        <taxon>Bacteria</taxon>
        <taxon>Pseudomonadati</taxon>
        <taxon>Pseudomonadota</taxon>
        <taxon>Betaproteobacteria</taxon>
        <taxon>Burkholderiales</taxon>
        <taxon>Alcaligenaceae</taxon>
        <taxon>Bordetella</taxon>
    </lineage>
</organism>
<keyword evidence="4" id="KW-0548">Nucleotidyltransferase</keyword>
<keyword evidence="1" id="KW-0240">DNA-directed RNA polymerase</keyword>
<keyword evidence="9" id="KW-1185">Reference proteome</keyword>
<dbReference type="InterPro" id="IPR027032">
    <property type="entry name" value="Twinkle-like"/>
</dbReference>
<proteinExistence type="predicted"/>
<dbReference type="InterPro" id="IPR034154">
    <property type="entry name" value="TOPRIM_DnaG/twinkle"/>
</dbReference>
<keyword evidence="5" id="KW-0235">DNA replication</keyword>
<dbReference type="Gene3D" id="3.40.50.300">
    <property type="entry name" value="P-loop containing nucleotide triphosphate hydrolases"/>
    <property type="match status" value="1"/>
</dbReference>
<dbReference type="GO" id="GO:0006269">
    <property type="term" value="P:DNA replication, synthesis of primer"/>
    <property type="evidence" value="ECO:0007669"/>
    <property type="project" value="UniProtKB-KW"/>
</dbReference>
<dbReference type="GO" id="GO:0008270">
    <property type="term" value="F:zinc ion binding"/>
    <property type="evidence" value="ECO:0007669"/>
    <property type="project" value="InterPro"/>
</dbReference>
<dbReference type="InterPro" id="IPR006171">
    <property type="entry name" value="TOPRIM_dom"/>
</dbReference>
<dbReference type="InterPro" id="IPR007694">
    <property type="entry name" value="DNA_helicase_DnaB-like_C"/>
</dbReference>
<protein>
    <recommendedName>
        <fullName evidence="7">SF4 helicase domain-containing protein</fullName>
    </recommendedName>
</protein>
<keyword evidence="2" id="KW-0639">Primosome</keyword>
<name>A0A261R660_9BORD</name>
<dbReference type="AlphaFoldDB" id="A0A261R660"/>
<dbReference type="GO" id="GO:1990077">
    <property type="term" value="C:primosome complex"/>
    <property type="evidence" value="ECO:0007669"/>
    <property type="project" value="UniProtKB-KW"/>
</dbReference>
<dbReference type="SUPFAM" id="SSF56731">
    <property type="entry name" value="DNA primase core"/>
    <property type="match status" value="1"/>
</dbReference>
<sequence length="582" mass="65425">MVMAPKTFRDFGIDVGTKSGVEVKVICPQCSPHRKKKNYPCLNVNTEKGVWHCWHCDWSGSLGNGVESRADFKKTYKRPAYVTNRTDLPQSVVDFFAQRGISQATLQRNRIGVGKEWFPQVEAERSCITFPFLRGGECVNVKYRTPDKLFRMAAGAERVLYGLDDITSVLIWVEGEMDKLSMEEAGYQNCVSVPDGAPAPEAKNYANKFDFMDCPELAAVNQHIIAVDNDPPGRRLQEELIRRLGPSKCLIVDWPEGCKDANDVLVKLGPDELQRRVIDARPVPVDGTSRARDYRGQVWRRYAGEIPKGFSTGWTALDPLYKILPGDWTLVTGIPGSGKSEWLDALAINLARGEGWNFAVYSPENDPVDYHLEKMAEKVIGKPFDQGQTERMSVVEVEEAMDFLDDHFTHLIPEEPTLGALLDRAAELVTHRGIRGLILDPWNEIVHERAGAASETDYISVAISRIRRFSRQHGVHTWVVAHPTKLQKDNSTGKYPVPTPYDVAGSAHWRNKADNCITVHRDQLDRDKPVQIHVQKIRKKFLGRVGMAELRYDQVTGRYQNFDGATLAPVYSFQSGGNNGTD</sequence>
<evidence type="ECO:0000313" key="8">
    <source>
        <dbReference type="EMBL" id="OZI20518.1"/>
    </source>
</evidence>
<keyword evidence="6" id="KW-0804">Transcription</keyword>
<dbReference type="PANTHER" id="PTHR12873">
    <property type="entry name" value="T7-LIKE MITOCHONDRIAL DNA HELICASE"/>
    <property type="match status" value="1"/>
</dbReference>
<evidence type="ECO:0000313" key="9">
    <source>
        <dbReference type="Proteomes" id="UP000216857"/>
    </source>
</evidence>
<dbReference type="PANTHER" id="PTHR12873:SF0">
    <property type="entry name" value="TWINKLE MTDNA HELICASE"/>
    <property type="match status" value="1"/>
</dbReference>
<evidence type="ECO:0000256" key="3">
    <source>
        <dbReference type="ARBA" id="ARBA00022679"/>
    </source>
</evidence>
<accession>A0A261R660</accession>
<evidence type="ECO:0000256" key="5">
    <source>
        <dbReference type="ARBA" id="ARBA00022705"/>
    </source>
</evidence>
<dbReference type="GO" id="GO:0016779">
    <property type="term" value="F:nucleotidyltransferase activity"/>
    <property type="evidence" value="ECO:0007669"/>
    <property type="project" value="UniProtKB-KW"/>
</dbReference>
<reference evidence="8" key="1">
    <citation type="submission" date="2017-05" db="EMBL/GenBank/DDBJ databases">
        <title>Complete and WGS of Bordetella genogroups.</title>
        <authorList>
            <person name="Spilker T."/>
            <person name="Lipuma J."/>
        </authorList>
    </citation>
    <scope>NUCLEOTIDE SEQUENCE</scope>
    <source>
        <strain evidence="8">AU21707</strain>
    </source>
</reference>
<keyword evidence="3" id="KW-0808">Transferase</keyword>
<evidence type="ECO:0000256" key="2">
    <source>
        <dbReference type="ARBA" id="ARBA00022515"/>
    </source>
</evidence>
<dbReference type="Pfam" id="PF13662">
    <property type="entry name" value="Toprim_4"/>
    <property type="match status" value="1"/>
</dbReference>